<dbReference type="SUPFAM" id="SSF48008">
    <property type="entry name" value="GntR ligand-binding domain-like"/>
    <property type="match status" value="1"/>
</dbReference>
<gene>
    <name evidence="5" type="ORF">Pme01_23390</name>
</gene>
<dbReference type="SMART" id="SM00345">
    <property type="entry name" value="HTH_GNTR"/>
    <property type="match status" value="1"/>
</dbReference>
<sequence>MEKLLEPQPGWVDSLSETRSALARLSTAERVADVLRTHLIEGRILPGTRLSEDTIAGALAVSRNTLREAFRLLAHERLLVHELNRGVFVRQLTVDDVIDLYRVRRILECSAVRATAQYTPGVVARVRAAVHEGETAARDGGWQEVGTANMHFHLALAALSGSPRVNELMHQLLAELRLVFHVMARPQQFHEPYLGDNARICGLVEAREGERAAAALADYLDRAEQQLVHAFTAG</sequence>
<dbReference type="Pfam" id="PF00392">
    <property type="entry name" value="GntR"/>
    <property type="match status" value="1"/>
</dbReference>
<dbReference type="GO" id="GO:0003700">
    <property type="term" value="F:DNA-binding transcription factor activity"/>
    <property type="evidence" value="ECO:0007669"/>
    <property type="project" value="InterPro"/>
</dbReference>
<dbReference type="PANTHER" id="PTHR43537">
    <property type="entry name" value="TRANSCRIPTIONAL REGULATOR, GNTR FAMILY"/>
    <property type="match status" value="1"/>
</dbReference>
<dbReference type="Proteomes" id="UP000599074">
    <property type="component" value="Unassembled WGS sequence"/>
</dbReference>
<dbReference type="Gene3D" id="1.10.10.10">
    <property type="entry name" value="Winged helix-like DNA-binding domain superfamily/Winged helix DNA-binding domain"/>
    <property type="match status" value="1"/>
</dbReference>
<proteinExistence type="predicted"/>
<dbReference type="SUPFAM" id="SSF46785">
    <property type="entry name" value="Winged helix' DNA-binding domain"/>
    <property type="match status" value="1"/>
</dbReference>
<dbReference type="PROSITE" id="PS50949">
    <property type="entry name" value="HTH_GNTR"/>
    <property type="match status" value="1"/>
</dbReference>
<keyword evidence="3" id="KW-0804">Transcription</keyword>
<dbReference type="GO" id="GO:0003677">
    <property type="term" value="F:DNA binding"/>
    <property type="evidence" value="ECO:0007669"/>
    <property type="project" value="UniProtKB-KW"/>
</dbReference>
<feature type="domain" description="HTH gntR-type" evidence="4">
    <location>
        <begin position="25"/>
        <end position="92"/>
    </location>
</feature>
<dbReference type="CDD" id="cd07377">
    <property type="entry name" value="WHTH_GntR"/>
    <property type="match status" value="1"/>
</dbReference>
<dbReference type="AlphaFoldDB" id="A0A8J3TBC2"/>
<dbReference type="InterPro" id="IPR011711">
    <property type="entry name" value="GntR_C"/>
</dbReference>
<evidence type="ECO:0000256" key="3">
    <source>
        <dbReference type="ARBA" id="ARBA00023163"/>
    </source>
</evidence>
<dbReference type="SMART" id="SM00895">
    <property type="entry name" value="FCD"/>
    <property type="match status" value="1"/>
</dbReference>
<evidence type="ECO:0000313" key="5">
    <source>
        <dbReference type="EMBL" id="GII22742.1"/>
    </source>
</evidence>
<accession>A0A8J3TBC2</accession>
<dbReference type="InterPro" id="IPR036388">
    <property type="entry name" value="WH-like_DNA-bd_sf"/>
</dbReference>
<evidence type="ECO:0000259" key="4">
    <source>
        <dbReference type="PROSITE" id="PS50949"/>
    </source>
</evidence>
<dbReference type="RefSeq" id="WP_239088168.1">
    <property type="nucleotide sequence ID" value="NZ_BOON01000019.1"/>
</dbReference>
<keyword evidence="1" id="KW-0805">Transcription regulation</keyword>
<dbReference type="PANTHER" id="PTHR43537:SF45">
    <property type="entry name" value="GNTR FAMILY REGULATORY PROTEIN"/>
    <property type="match status" value="1"/>
</dbReference>
<dbReference type="InterPro" id="IPR008920">
    <property type="entry name" value="TF_FadR/GntR_C"/>
</dbReference>
<protein>
    <submittedName>
        <fullName evidence="5">GntR family transcriptional regulator</fullName>
    </submittedName>
</protein>
<dbReference type="InterPro" id="IPR036390">
    <property type="entry name" value="WH_DNA-bd_sf"/>
</dbReference>
<dbReference type="EMBL" id="BOON01000019">
    <property type="protein sequence ID" value="GII22742.1"/>
    <property type="molecule type" value="Genomic_DNA"/>
</dbReference>
<comment type="caution">
    <text evidence="5">The sequence shown here is derived from an EMBL/GenBank/DDBJ whole genome shotgun (WGS) entry which is preliminary data.</text>
</comment>
<dbReference type="Gene3D" id="1.20.120.530">
    <property type="entry name" value="GntR ligand-binding domain-like"/>
    <property type="match status" value="1"/>
</dbReference>
<dbReference type="InterPro" id="IPR000524">
    <property type="entry name" value="Tscrpt_reg_HTH_GntR"/>
</dbReference>
<dbReference type="Pfam" id="PF07729">
    <property type="entry name" value="FCD"/>
    <property type="match status" value="1"/>
</dbReference>
<name>A0A8J3TBC2_9ACTN</name>
<keyword evidence="6" id="KW-1185">Reference proteome</keyword>
<keyword evidence="2" id="KW-0238">DNA-binding</keyword>
<reference evidence="5" key="1">
    <citation type="submission" date="2021-01" db="EMBL/GenBank/DDBJ databases">
        <title>Whole genome shotgun sequence of Planosporangium mesophilum NBRC 109066.</title>
        <authorList>
            <person name="Komaki H."/>
            <person name="Tamura T."/>
        </authorList>
    </citation>
    <scope>NUCLEOTIDE SEQUENCE</scope>
    <source>
        <strain evidence="5">NBRC 109066</strain>
    </source>
</reference>
<organism evidence="5 6">
    <name type="scientific">Planosporangium mesophilum</name>
    <dbReference type="NCBI Taxonomy" id="689768"/>
    <lineage>
        <taxon>Bacteria</taxon>
        <taxon>Bacillati</taxon>
        <taxon>Actinomycetota</taxon>
        <taxon>Actinomycetes</taxon>
        <taxon>Micromonosporales</taxon>
        <taxon>Micromonosporaceae</taxon>
        <taxon>Planosporangium</taxon>
    </lineage>
</organism>
<evidence type="ECO:0000256" key="1">
    <source>
        <dbReference type="ARBA" id="ARBA00023015"/>
    </source>
</evidence>
<evidence type="ECO:0000256" key="2">
    <source>
        <dbReference type="ARBA" id="ARBA00023125"/>
    </source>
</evidence>
<evidence type="ECO:0000313" key="6">
    <source>
        <dbReference type="Proteomes" id="UP000599074"/>
    </source>
</evidence>